<protein>
    <submittedName>
        <fullName evidence="2">Uncharacterized protein</fullName>
    </submittedName>
</protein>
<sequence>MSTRSAVIETAVAASPSTNTTTATTLTTTTERSSPPSSPPSPPVLQRKKHEESSLHHHHHPVSYMSASTAVVVTPQRNSSTTSSSTTTSSTATTTTTTTTTSFSVASSSPPPSSNGNNNKNNHKKRMETALDVLTRALQGDAAAQRFLDQTSSIYVLDATVSTPKLFGCWNFLHHALNEMERCQMPSDCQQLLAQVAVKVARRSNSTDKRLASQCIDNYCTSHLHQEQQQQQQLLQQLILDNAELRDIVMGRIAALALDPTNHHQQQQQQQPSSHHLTTISSLRTFHQSMAANAVSNGPAAIRHLLWDWIIPSVDQLPPYSVACIVAAIAEESSHRIVPAGTILTLQQLSLPVCTKLLGPILKHSIGGGNATTTTDDDYDDNNNNKNNTTEESNPVIAATTLRALQAWCQVTDLSIAQVQHLCHSKVNINLVEILSDAMYSDNDAVIDALADLLEFMVQQHPPRKGDTHERDSHSTNKVVEEEEEGPNNNPTFDSSQDLVSDRRFQQTRLIMGVTDEASFRASITSQQLYSIESKELVGIWEELASAIALQRFRFVDRQARGDWSVCHCLARILAAVCQGYSKVVHMMMRLEKQQQQQQQHHHHHQVTSSTVLSTVQKYIPTSAAGGCLEFLSKCCSHPSVTICAIVLPIVTPILATEVGLATQWLPLLQRRAIIPHVMINNESSVSLLLAHDTSQVGYDEFVQQFRNTILRDALVACYTIHPDYYLSSCTAAIEEFCTFSNDATTITSKITPQTALHLEAALYCMAVVAETALSIKEGIPTKVVDTLHRCTTALARKPTSLSNPLTLKQACHFVREYATFYSNNDPAGMLDVAADLTLYVFNQCATDFVDQPVSMAMRQESGEWPFGEAAQALEALLCQNPKHFLSNTAIAALGSGWEATFTACNRSGNLVSNDDRKALCNGICYVLASLPEPQHALSLMALAMPMLGCLETMLQRAGECQRDDPQQDAALDRASSEMIVLVSLCRSFSNAAAGTNSGTWSNAALTILHRAWPMITAAASTWSFHDSILDALSVVLVECLPTNCSTNDVSMSLLNELVILARSVVDCHADDHRNEMFFRPVMEFLIRFVQTYGDAIQRTNMMRRRHDNMTVEQQTELQLDGEHASRQPSPRDNDLAKIFDTLFLHTVSSMDDCLGSSWAKFRPQQGNGQAAFESHSVTTTTTAVTSSNHDICMTDLNRSVSTVGIYWLLTLLTACLRTCPSLLLPVSSMNCDETHQQQQHDVDVDVDNDHDEDQHHHDTELTLLLTQASEAALESLVDSDVELCQASLEYLQAFHRYSRSAEPIITQIKLLERLLVGCACGHVNGHVLADASRLLYVDIAAGLDREAVAVAVADQFLLGKAGLTTVLNVCELRSCFVGLIAEEKFVSMMQESWQLHRLCGAGNGVNISSSSSTVPVEAMSESDAVQEFCKRHSK</sequence>
<evidence type="ECO:0000313" key="3">
    <source>
        <dbReference type="Proteomes" id="UP000693970"/>
    </source>
</evidence>
<dbReference type="OrthoDB" id="44850at2759"/>
<dbReference type="EMBL" id="JAGRRH010000025">
    <property type="protein sequence ID" value="KAG7342510.1"/>
    <property type="molecule type" value="Genomic_DNA"/>
</dbReference>
<feature type="region of interest" description="Disordered" evidence="1">
    <location>
        <begin position="73"/>
        <end position="123"/>
    </location>
</feature>
<keyword evidence="3" id="KW-1185">Reference proteome</keyword>
<gene>
    <name evidence="2" type="ORF">IV203_007603</name>
</gene>
<feature type="compositionally biased region" description="Low complexity" evidence="1">
    <location>
        <begin position="10"/>
        <end position="35"/>
    </location>
</feature>
<evidence type="ECO:0000313" key="2">
    <source>
        <dbReference type="EMBL" id="KAG7342510.1"/>
    </source>
</evidence>
<reference evidence="2" key="2">
    <citation type="submission" date="2021-04" db="EMBL/GenBank/DDBJ databases">
        <authorList>
            <person name="Podell S."/>
        </authorList>
    </citation>
    <scope>NUCLEOTIDE SEQUENCE</scope>
    <source>
        <strain evidence="2">Hildebrandi</strain>
    </source>
</reference>
<feature type="region of interest" description="Disordered" evidence="1">
    <location>
        <begin position="462"/>
        <end position="498"/>
    </location>
</feature>
<feature type="compositionally biased region" description="Polar residues" evidence="1">
    <location>
        <begin position="487"/>
        <end position="498"/>
    </location>
</feature>
<comment type="caution">
    <text evidence="2">The sequence shown here is derived from an EMBL/GenBank/DDBJ whole genome shotgun (WGS) entry which is preliminary data.</text>
</comment>
<feature type="compositionally biased region" description="Low complexity" evidence="1">
    <location>
        <begin position="79"/>
        <end position="120"/>
    </location>
</feature>
<evidence type="ECO:0000256" key="1">
    <source>
        <dbReference type="SAM" id="MobiDB-lite"/>
    </source>
</evidence>
<proteinExistence type="predicted"/>
<feature type="region of interest" description="Disordered" evidence="1">
    <location>
        <begin position="1"/>
        <end position="59"/>
    </location>
</feature>
<organism evidence="2 3">
    <name type="scientific">Nitzschia inconspicua</name>
    <dbReference type="NCBI Taxonomy" id="303405"/>
    <lineage>
        <taxon>Eukaryota</taxon>
        <taxon>Sar</taxon>
        <taxon>Stramenopiles</taxon>
        <taxon>Ochrophyta</taxon>
        <taxon>Bacillariophyta</taxon>
        <taxon>Bacillariophyceae</taxon>
        <taxon>Bacillariophycidae</taxon>
        <taxon>Bacillariales</taxon>
        <taxon>Bacillariaceae</taxon>
        <taxon>Nitzschia</taxon>
    </lineage>
</organism>
<accession>A0A9K3KG44</accession>
<dbReference type="Proteomes" id="UP000693970">
    <property type="component" value="Unassembled WGS sequence"/>
</dbReference>
<feature type="region of interest" description="Disordered" evidence="1">
    <location>
        <begin position="370"/>
        <end position="394"/>
    </location>
</feature>
<feature type="compositionally biased region" description="Basic and acidic residues" evidence="1">
    <location>
        <begin position="464"/>
        <end position="475"/>
    </location>
</feature>
<name>A0A9K3KG44_9STRA</name>
<reference evidence="2" key="1">
    <citation type="journal article" date="2021" name="Sci. Rep.">
        <title>Diploid genomic architecture of Nitzschia inconspicua, an elite biomass production diatom.</title>
        <authorList>
            <person name="Oliver A."/>
            <person name="Podell S."/>
            <person name="Pinowska A."/>
            <person name="Traller J.C."/>
            <person name="Smith S.R."/>
            <person name="McClure R."/>
            <person name="Beliaev A."/>
            <person name="Bohutskyi P."/>
            <person name="Hill E.A."/>
            <person name="Rabines A."/>
            <person name="Zheng H."/>
            <person name="Allen L.Z."/>
            <person name="Kuo A."/>
            <person name="Grigoriev I.V."/>
            <person name="Allen A.E."/>
            <person name="Hazlebeck D."/>
            <person name="Allen E.E."/>
        </authorList>
    </citation>
    <scope>NUCLEOTIDE SEQUENCE</scope>
    <source>
        <strain evidence="2">Hildebrandi</strain>
    </source>
</reference>